<organism evidence="7 8">
    <name type="scientific">Hydnum rufescens UP504</name>
    <dbReference type="NCBI Taxonomy" id="1448309"/>
    <lineage>
        <taxon>Eukaryota</taxon>
        <taxon>Fungi</taxon>
        <taxon>Dikarya</taxon>
        <taxon>Basidiomycota</taxon>
        <taxon>Agaricomycotina</taxon>
        <taxon>Agaricomycetes</taxon>
        <taxon>Cantharellales</taxon>
        <taxon>Hydnaceae</taxon>
        <taxon>Hydnum</taxon>
    </lineage>
</organism>
<dbReference type="GO" id="GO:0033290">
    <property type="term" value="C:eukaryotic 48S preinitiation complex"/>
    <property type="evidence" value="ECO:0007669"/>
    <property type="project" value="UniProtKB-UniRule"/>
</dbReference>
<reference evidence="7" key="1">
    <citation type="journal article" date="2020" name="Nat. Commun.">
        <title>Large-scale genome sequencing of mycorrhizal fungi provides insights into the early evolution of symbiotic traits.</title>
        <authorList>
            <person name="Miyauchi S."/>
            <person name="Kiss E."/>
            <person name="Kuo A."/>
            <person name="Drula E."/>
            <person name="Kohler A."/>
            <person name="Sanchez-Garcia M."/>
            <person name="Morin E."/>
            <person name="Andreopoulos B."/>
            <person name="Barry K.W."/>
            <person name="Bonito G."/>
            <person name="Buee M."/>
            <person name="Carver A."/>
            <person name="Chen C."/>
            <person name="Cichocki N."/>
            <person name="Clum A."/>
            <person name="Culley D."/>
            <person name="Crous P.W."/>
            <person name="Fauchery L."/>
            <person name="Girlanda M."/>
            <person name="Hayes R.D."/>
            <person name="Keri Z."/>
            <person name="LaButti K."/>
            <person name="Lipzen A."/>
            <person name="Lombard V."/>
            <person name="Magnuson J."/>
            <person name="Maillard F."/>
            <person name="Murat C."/>
            <person name="Nolan M."/>
            <person name="Ohm R.A."/>
            <person name="Pangilinan J."/>
            <person name="Pereira M.F."/>
            <person name="Perotto S."/>
            <person name="Peter M."/>
            <person name="Pfister S."/>
            <person name="Riley R."/>
            <person name="Sitrit Y."/>
            <person name="Stielow J.B."/>
            <person name="Szollosi G."/>
            <person name="Zifcakova L."/>
            <person name="Stursova M."/>
            <person name="Spatafora J.W."/>
            <person name="Tedersoo L."/>
            <person name="Vaario L.M."/>
            <person name="Yamada A."/>
            <person name="Yan M."/>
            <person name="Wang P."/>
            <person name="Xu J."/>
            <person name="Bruns T."/>
            <person name="Baldrian P."/>
            <person name="Vilgalys R."/>
            <person name="Dunand C."/>
            <person name="Henrissat B."/>
            <person name="Grigoriev I.V."/>
            <person name="Hibbett D."/>
            <person name="Nagy L.G."/>
            <person name="Martin F.M."/>
        </authorList>
    </citation>
    <scope>NUCLEOTIDE SEQUENCE</scope>
    <source>
        <strain evidence="7">UP504</strain>
    </source>
</reference>
<dbReference type="InterPro" id="IPR045237">
    <property type="entry name" value="COPS7/eIF3m"/>
</dbReference>
<dbReference type="InterPro" id="IPR040750">
    <property type="entry name" value="eIF3m_C_helix"/>
</dbReference>
<dbReference type="PANTHER" id="PTHR15350">
    <property type="entry name" value="COP9 SIGNALOSOME COMPLEX SUBUNIT 7/DENDRITIC CELL PROTEIN GA17"/>
    <property type="match status" value="1"/>
</dbReference>
<evidence type="ECO:0000313" key="8">
    <source>
        <dbReference type="Proteomes" id="UP000886523"/>
    </source>
</evidence>
<dbReference type="Pfam" id="PF01399">
    <property type="entry name" value="PCI"/>
    <property type="match status" value="1"/>
</dbReference>
<evidence type="ECO:0000256" key="4">
    <source>
        <dbReference type="ARBA" id="ARBA00022917"/>
    </source>
</evidence>
<dbReference type="GO" id="GO:0003743">
    <property type="term" value="F:translation initiation factor activity"/>
    <property type="evidence" value="ECO:0007669"/>
    <property type="project" value="UniProtKB-UniRule"/>
</dbReference>
<dbReference type="PANTHER" id="PTHR15350:SF2">
    <property type="entry name" value="EUKARYOTIC TRANSLATION INITIATION FACTOR 3 SUBUNIT M"/>
    <property type="match status" value="1"/>
</dbReference>
<evidence type="ECO:0000256" key="5">
    <source>
        <dbReference type="HAMAP-Rule" id="MF_03012"/>
    </source>
</evidence>
<dbReference type="AlphaFoldDB" id="A0A9P6DLR3"/>
<dbReference type="GO" id="GO:0016282">
    <property type="term" value="C:eukaryotic 43S preinitiation complex"/>
    <property type="evidence" value="ECO:0007669"/>
    <property type="project" value="UniProtKB-UniRule"/>
</dbReference>
<keyword evidence="4 5" id="KW-0648">Protein biosynthesis</keyword>
<protein>
    <recommendedName>
        <fullName evidence="5">Eukaryotic translation initiation factor 3 subunit M</fullName>
        <shortName evidence="5">eIF3m</shortName>
    </recommendedName>
</protein>
<dbReference type="InterPro" id="IPR000717">
    <property type="entry name" value="PCI_dom"/>
</dbReference>
<gene>
    <name evidence="7" type="ORF">BS47DRAFT_1378156</name>
</gene>
<dbReference type="GO" id="GO:0001732">
    <property type="term" value="P:formation of cytoplasmic translation initiation complex"/>
    <property type="evidence" value="ECO:0007669"/>
    <property type="project" value="UniProtKB-UniRule"/>
</dbReference>
<evidence type="ECO:0000256" key="3">
    <source>
        <dbReference type="ARBA" id="ARBA00022540"/>
    </source>
</evidence>
<dbReference type="Proteomes" id="UP000886523">
    <property type="component" value="Unassembled WGS sequence"/>
</dbReference>
<comment type="subcellular location">
    <subcellularLocation>
        <location evidence="5">Cytoplasm</location>
    </subcellularLocation>
</comment>
<dbReference type="GO" id="GO:0071541">
    <property type="term" value="C:eukaryotic translation initiation factor 3 complex, eIF3m"/>
    <property type="evidence" value="ECO:0007669"/>
    <property type="project" value="UniProtKB-UniRule"/>
</dbReference>
<feature type="domain" description="PCI" evidence="6">
    <location>
        <begin position="202"/>
        <end position="365"/>
    </location>
</feature>
<proteinExistence type="inferred from homology"/>
<dbReference type="HAMAP" id="MF_03012">
    <property type="entry name" value="eIF3m"/>
    <property type="match status" value="1"/>
</dbReference>
<evidence type="ECO:0000259" key="6">
    <source>
        <dbReference type="PROSITE" id="PS50250"/>
    </source>
</evidence>
<comment type="similarity">
    <text evidence="1">Belongs to the CSN7/EIF3M family. CSN7 subfamily.</text>
</comment>
<comment type="caution">
    <text evidence="7">The sequence shown here is derived from an EMBL/GenBank/DDBJ whole genome shotgun (WGS) entry which is preliminary data.</text>
</comment>
<accession>A0A9P6DLR3</accession>
<dbReference type="EMBL" id="MU129123">
    <property type="protein sequence ID" value="KAF9506122.1"/>
    <property type="molecule type" value="Genomic_DNA"/>
</dbReference>
<evidence type="ECO:0000313" key="7">
    <source>
        <dbReference type="EMBL" id="KAF9506122.1"/>
    </source>
</evidence>
<dbReference type="SMART" id="SM00088">
    <property type="entry name" value="PINT"/>
    <property type="match status" value="1"/>
</dbReference>
<dbReference type="OrthoDB" id="10267031at2759"/>
<comment type="function">
    <text evidence="5">Component of the eukaryotic translation initiation factor 3 (eIF-3) complex, which is involved in protein synthesis of a specialized repertoire of mRNAs and, together with other initiation factors, stimulates binding of mRNA and methionyl-tRNAi to the 40S ribosome. The eIF-3 complex specifically targets and initiates translation of a subset of mRNAs involved in cell proliferation.</text>
</comment>
<dbReference type="InterPro" id="IPR027528">
    <property type="entry name" value="eIF3m"/>
</dbReference>
<dbReference type="Pfam" id="PF18005">
    <property type="entry name" value="eIF3m_C_helix"/>
    <property type="match status" value="1"/>
</dbReference>
<comment type="similarity">
    <text evidence="5">Belongs to the eIF-3 subunit M family.</text>
</comment>
<comment type="subunit">
    <text evidence="5">Component of the eukaryotic translation initiation factor 3 (eIF-3) complex.</text>
</comment>
<evidence type="ECO:0000256" key="1">
    <source>
        <dbReference type="ARBA" id="ARBA00008482"/>
    </source>
</evidence>
<keyword evidence="8" id="KW-1185">Reference proteome</keyword>
<sequence length="423" mass="47087">MLKSDSVSLFAEGTFEEQIQELVNYLTRGLPDEARAAFIKPFQDVLITRGSQKPLEEDSDRRRQTIIMVLAEVKNLGQGSDRETEGFFNLLYSHVLSLFPETSKAQEHLEPLLATISSAPSETPTTKYKILSNLFNALPRQSPLRLQVVNVLLPLVVSNNDLEVLQITRSTVDRWLSQWDVLQDEKTAFLKNIADAFNQAGDSETSYSYLLSRVELLPESSPDATTAALDTIVATLQLPTVFDLNHLLKVKALQTVKDHPLFGLLRILLYGDLAQYKEWQAANTSTINEFGLDATALDRKIRFLTLASLATQHVGKDLAYGKIVSALQIESSQVEVWVIDAIRAKLLSGKLSQPTQTFHVTRAMTRAFEQAEWKLLEEKLVSWRSGLVSVLEVVANARKSTQVSRGANVHGDLAKEVPTAVVS</sequence>
<evidence type="ECO:0000256" key="2">
    <source>
        <dbReference type="ARBA" id="ARBA00022490"/>
    </source>
</evidence>
<name>A0A9P6DLR3_9AGAM</name>
<keyword evidence="2 5" id="KW-0963">Cytoplasm</keyword>
<keyword evidence="3 5" id="KW-0396">Initiation factor</keyword>
<dbReference type="PROSITE" id="PS50250">
    <property type="entry name" value="PCI"/>
    <property type="match status" value="1"/>
</dbReference>